<comment type="caution">
    <text evidence="1">The sequence shown here is derived from an EMBL/GenBank/DDBJ whole genome shotgun (WGS) entry which is preliminary data.</text>
</comment>
<reference evidence="1" key="1">
    <citation type="submission" date="2023-03" db="EMBL/GenBank/DDBJ databases">
        <title>Chromosome-scale reference genome and RAD-based genetic map of yellow starthistle (Centaurea solstitialis) reveal putative structural variation and QTLs associated with invader traits.</title>
        <authorList>
            <person name="Reatini B."/>
            <person name="Cang F.A."/>
            <person name="Jiang Q."/>
            <person name="Mckibben M.T.W."/>
            <person name="Barker M.S."/>
            <person name="Rieseberg L.H."/>
            <person name="Dlugosch K.M."/>
        </authorList>
    </citation>
    <scope>NUCLEOTIDE SEQUENCE</scope>
    <source>
        <strain evidence="1">CAN-66</strain>
        <tissue evidence="1">Leaf</tissue>
    </source>
</reference>
<evidence type="ECO:0000313" key="2">
    <source>
        <dbReference type="Proteomes" id="UP001172457"/>
    </source>
</evidence>
<organism evidence="1 2">
    <name type="scientific">Centaurea solstitialis</name>
    <name type="common">yellow star-thistle</name>
    <dbReference type="NCBI Taxonomy" id="347529"/>
    <lineage>
        <taxon>Eukaryota</taxon>
        <taxon>Viridiplantae</taxon>
        <taxon>Streptophyta</taxon>
        <taxon>Embryophyta</taxon>
        <taxon>Tracheophyta</taxon>
        <taxon>Spermatophyta</taxon>
        <taxon>Magnoliopsida</taxon>
        <taxon>eudicotyledons</taxon>
        <taxon>Gunneridae</taxon>
        <taxon>Pentapetalae</taxon>
        <taxon>asterids</taxon>
        <taxon>campanulids</taxon>
        <taxon>Asterales</taxon>
        <taxon>Asteraceae</taxon>
        <taxon>Carduoideae</taxon>
        <taxon>Cardueae</taxon>
        <taxon>Centaureinae</taxon>
        <taxon>Centaurea</taxon>
    </lineage>
</organism>
<dbReference type="AlphaFoldDB" id="A0AA38T151"/>
<gene>
    <name evidence="1" type="ORF">OSB04_029413</name>
</gene>
<sequence>MFIRNCRCRIEIGKKVRNTFDLREVHMNGEITHHEITKFTVRLHGPGIFVVTEEGLQICPDLKSCRTFLQYHLKEVELLKIENERHVSLYVGDAKGFVWWMIVRGHLLAAVVYDGGYGGKRMRRFGKEKIEEGGKDQKCSDTILELGIQIDFLEQYKEYIEKLGSLKRTVRNKVQIEGSRSLNLISIQHPIKHIRSFVVQKKLKVPFSKLFDNEGKQEILIDEEMHKAYVLLNYPFILMFDESIIEPSIDGALDRTRDQEFVY</sequence>
<evidence type="ECO:0000313" key="1">
    <source>
        <dbReference type="EMBL" id="KAJ9542907.1"/>
    </source>
</evidence>
<name>A0AA38T151_9ASTR</name>
<dbReference type="EMBL" id="JARYMX010000007">
    <property type="protein sequence ID" value="KAJ9542907.1"/>
    <property type="molecule type" value="Genomic_DNA"/>
</dbReference>
<keyword evidence="2" id="KW-1185">Reference proteome</keyword>
<proteinExistence type="predicted"/>
<accession>A0AA38T151</accession>
<protein>
    <submittedName>
        <fullName evidence="1">Uncharacterized protein</fullName>
    </submittedName>
</protein>
<dbReference type="Proteomes" id="UP001172457">
    <property type="component" value="Chromosome 7"/>
</dbReference>